<dbReference type="AlphaFoldDB" id="A0A3B0YD07"/>
<protein>
    <submittedName>
        <fullName evidence="1">Uncharacterized protein</fullName>
    </submittedName>
</protein>
<reference evidence="1" key="1">
    <citation type="submission" date="2018-06" db="EMBL/GenBank/DDBJ databases">
        <authorList>
            <person name="Zhirakovskaya E."/>
        </authorList>
    </citation>
    <scope>NUCLEOTIDE SEQUENCE</scope>
</reference>
<sequence length="159" mass="17401">MKKIILPIILPMALMAASFSAHAGIKDKKAMKTATETMNAAITAAKTSCGSAKLEGKIDWSNWDTYKYEKMSLGRSKDQVLSNAGTLLKDAIGAMAELCKDADFKEEVSKVTSIVVSGKKDQEAMYIDFKLDGTTLNMALNADTIGSWKNKDLLKKIWE</sequence>
<gene>
    <name evidence="1" type="ORF">MNBD_GAMMA08-2936</name>
</gene>
<organism evidence="1">
    <name type="scientific">hydrothermal vent metagenome</name>
    <dbReference type="NCBI Taxonomy" id="652676"/>
    <lineage>
        <taxon>unclassified sequences</taxon>
        <taxon>metagenomes</taxon>
        <taxon>ecological metagenomes</taxon>
    </lineage>
</organism>
<name>A0A3B0YD07_9ZZZZ</name>
<proteinExistence type="predicted"/>
<dbReference type="EMBL" id="UOFH01000350">
    <property type="protein sequence ID" value="VAW66604.1"/>
    <property type="molecule type" value="Genomic_DNA"/>
</dbReference>
<evidence type="ECO:0000313" key="1">
    <source>
        <dbReference type="EMBL" id="VAW66604.1"/>
    </source>
</evidence>
<accession>A0A3B0YD07</accession>